<dbReference type="PROSITE" id="PS51257">
    <property type="entry name" value="PROKAR_LIPOPROTEIN"/>
    <property type="match status" value="1"/>
</dbReference>
<dbReference type="InterPro" id="IPR009683">
    <property type="entry name" value="Extensin-like_C"/>
</dbReference>
<dbReference type="EMBL" id="JALIDZ010000005">
    <property type="protein sequence ID" value="MCT8972530.1"/>
    <property type="molecule type" value="Genomic_DNA"/>
</dbReference>
<gene>
    <name evidence="2" type="ORF">MUB46_11735</name>
</gene>
<dbReference type="AlphaFoldDB" id="A0AAW5R1W1"/>
<dbReference type="Pfam" id="PF06904">
    <property type="entry name" value="Extensin-like_C"/>
    <property type="match status" value="1"/>
</dbReference>
<organism evidence="2 3">
    <name type="scientific">Microbaculum marinisediminis</name>
    <dbReference type="NCBI Taxonomy" id="2931392"/>
    <lineage>
        <taxon>Bacteria</taxon>
        <taxon>Pseudomonadati</taxon>
        <taxon>Pseudomonadota</taxon>
        <taxon>Alphaproteobacteria</taxon>
        <taxon>Hyphomicrobiales</taxon>
        <taxon>Tepidamorphaceae</taxon>
        <taxon>Microbaculum</taxon>
    </lineage>
</organism>
<dbReference type="RefSeq" id="WP_261616113.1">
    <property type="nucleotide sequence ID" value="NZ_JALIDZ010000005.1"/>
</dbReference>
<sequence length="220" mass="24509">MQRMTAVFLVFSLVFLFGCADRSLYSWRDQAWRKDAEAICLAKGGYEPSAFVQRLNRINDKGACGVWYPLKVSAGLSGYVGFSTSATLNCPVTSALDGWLYHVVEPAAARTYGAYVREIQVLSSYSCRTRNSKAYGKASEHSFGNAIDISAFKLSDGRTVTVEHGWSGSPQDRVFLREVHSGACKTFTTVIGPNGDRQHRDHFHLDLARHNADNSYRYCK</sequence>
<comment type="caution">
    <text evidence="2">The sequence shown here is derived from an EMBL/GenBank/DDBJ whole genome shotgun (WGS) entry which is preliminary data.</text>
</comment>
<accession>A0AAW5R1W1</accession>
<protein>
    <submittedName>
        <fullName evidence="2">Extensin family protein</fullName>
    </submittedName>
</protein>
<reference evidence="2 3" key="1">
    <citation type="submission" date="2022-04" db="EMBL/GenBank/DDBJ databases">
        <authorList>
            <person name="Ye Y.-Q."/>
            <person name="Du Z.-J."/>
        </authorList>
    </citation>
    <scope>NUCLEOTIDE SEQUENCE [LARGE SCALE GENOMIC DNA]</scope>
    <source>
        <strain evidence="2 3">A6E488</strain>
    </source>
</reference>
<evidence type="ECO:0000313" key="2">
    <source>
        <dbReference type="EMBL" id="MCT8972530.1"/>
    </source>
</evidence>
<dbReference type="Proteomes" id="UP001320898">
    <property type="component" value="Unassembled WGS sequence"/>
</dbReference>
<name>A0AAW5R1W1_9HYPH</name>
<proteinExistence type="predicted"/>
<evidence type="ECO:0000259" key="1">
    <source>
        <dbReference type="Pfam" id="PF06904"/>
    </source>
</evidence>
<evidence type="ECO:0000313" key="3">
    <source>
        <dbReference type="Proteomes" id="UP001320898"/>
    </source>
</evidence>
<feature type="domain" description="Extensin-like C-terminal" evidence="1">
    <location>
        <begin position="40"/>
        <end position="220"/>
    </location>
</feature>
<keyword evidence="3" id="KW-1185">Reference proteome</keyword>